<sequence>MEKEQKLKRTLTLVPLIVIGLAYMDPLVVFDSYGIVAQITQGHVAAAYIFTIVALLLTAYSYGKMVQAYPKAGSAYTYAQKSIHPHAGFIAGWTLLLDYLFLPMVNFAIGAAYLEAAFPGIPPFLWILGLAIAITTINVFGIKLTANITALFVTFQVIVALVFVGFIIKGLSSGLGTGEVVSSAPFISPTLDMSLLFTGASILCFSFLGFDAISTMSEETVDPKKTIPKAIFLVVLIGGVLFTLTSYFLHQIYPNFQSYRNAEAISLEIAGYIGGSFMHSLFLAGTMVAVISSSLSSHASASRLLFAMGRDDSLPKRFFGYLHPRLKTPLFNVVFIGIISLTAIVGELEIIYSFISFGALIGFTSVNASVIAHYYIRGNQRSFTQTVRYLVIPGAGAAFCIWLLGSISTNALVIGTGWLFLGLIYFIMKIRRNPNFILTLQER</sequence>
<evidence type="ECO:0000256" key="3">
    <source>
        <dbReference type="ARBA" id="ARBA00022989"/>
    </source>
</evidence>
<comment type="caution">
    <text evidence="7">The sequence shown here is derived from an EMBL/GenBank/DDBJ whole genome shotgun (WGS) entry which is preliminary data.</text>
</comment>
<dbReference type="Pfam" id="PF00324">
    <property type="entry name" value="AA_permease"/>
    <property type="match status" value="1"/>
</dbReference>
<evidence type="ECO:0000313" key="7">
    <source>
        <dbReference type="EMBL" id="TSB45448.1"/>
    </source>
</evidence>
<evidence type="ECO:0000259" key="6">
    <source>
        <dbReference type="Pfam" id="PF00324"/>
    </source>
</evidence>
<dbReference type="PANTHER" id="PTHR42770">
    <property type="entry name" value="AMINO ACID TRANSPORTER-RELATED"/>
    <property type="match status" value="1"/>
</dbReference>
<feature type="transmembrane region" description="Helical" evidence="5">
    <location>
        <begin position="12"/>
        <end position="30"/>
    </location>
</feature>
<comment type="subcellular location">
    <subcellularLocation>
        <location evidence="1">Membrane</location>
        <topology evidence="1">Multi-pass membrane protein</topology>
    </subcellularLocation>
</comment>
<feature type="transmembrane region" description="Helical" evidence="5">
    <location>
        <begin position="90"/>
        <end position="114"/>
    </location>
</feature>
<feature type="transmembrane region" description="Helical" evidence="5">
    <location>
        <begin position="42"/>
        <end position="62"/>
    </location>
</feature>
<evidence type="ECO:0000256" key="5">
    <source>
        <dbReference type="SAM" id="Phobius"/>
    </source>
</evidence>
<evidence type="ECO:0000256" key="2">
    <source>
        <dbReference type="ARBA" id="ARBA00022692"/>
    </source>
</evidence>
<dbReference type="PIRSF" id="PIRSF006060">
    <property type="entry name" value="AA_transporter"/>
    <property type="match status" value="1"/>
</dbReference>
<dbReference type="InterPro" id="IPR004841">
    <property type="entry name" value="AA-permease/SLC12A_dom"/>
</dbReference>
<dbReference type="RefSeq" id="WP_143849874.1">
    <property type="nucleotide sequence ID" value="NZ_VLXZ01000011.1"/>
</dbReference>
<dbReference type="GO" id="GO:0055085">
    <property type="term" value="P:transmembrane transport"/>
    <property type="evidence" value="ECO:0007669"/>
    <property type="project" value="InterPro"/>
</dbReference>
<gene>
    <name evidence="7" type="ORF">FN960_16055</name>
</gene>
<organism evidence="7 8">
    <name type="scientific">Alkalicoccobacillus porphyridii</name>
    <dbReference type="NCBI Taxonomy" id="2597270"/>
    <lineage>
        <taxon>Bacteria</taxon>
        <taxon>Bacillati</taxon>
        <taxon>Bacillota</taxon>
        <taxon>Bacilli</taxon>
        <taxon>Bacillales</taxon>
        <taxon>Bacillaceae</taxon>
        <taxon>Alkalicoccobacillus</taxon>
    </lineage>
</organism>
<feature type="transmembrane region" description="Helical" evidence="5">
    <location>
        <begin position="411"/>
        <end position="428"/>
    </location>
</feature>
<keyword evidence="8" id="KW-1185">Reference proteome</keyword>
<feature type="transmembrane region" description="Helical" evidence="5">
    <location>
        <begin position="269"/>
        <end position="291"/>
    </location>
</feature>
<evidence type="ECO:0000256" key="1">
    <source>
        <dbReference type="ARBA" id="ARBA00004141"/>
    </source>
</evidence>
<dbReference type="EMBL" id="VLXZ01000011">
    <property type="protein sequence ID" value="TSB45448.1"/>
    <property type="molecule type" value="Genomic_DNA"/>
</dbReference>
<feature type="domain" description="Amino acid permease/ SLC12A" evidence="6">
    <location>
        <begin position="28"/>
        <end position="406"/>
    </location>
</feature>
<keyword evidence="4 5" id="KW-0472">Membrane</keyword>
<keyword evidence="2 5" id="KW-0812">Transmembrane</keyword>
<dbReference type="GO" id="GO:0016020">
    <property type="term" value="C:membrane"/>
    <property type="evidence" value="ECO:0007669"/>
    <property type="project" value="UniProtKB-SubCell"/>
</dbReference>
<reference evidence="7 8" key="1">
    <citation type="submission" date="2019-07" db="EMBL/GenBank/DDBJ databases">
        <authorList>
            <person name="Park Y.J."/>
            <person name="Jeong S.E."/>
            <person name="Jung H.S."/>
        </authorList>
    </citation>
    <scope>NUCLEOTIDE SEQUENCE [LARGE SCALE GENOMIC DNA]</scope>
    <source>
        <strain evidence="8">P16(2019)</strain>
    </source>
</reference>
<feature type="transmembrane region" description="Helical" evidence="5">
    <location>
        <begin position="230"/>
        <end position="249"/>
    </location>
</feature>
<dbReference type="AlphaFoldDB" id="A0A553ZVD9"/>
<accession>A0A553ZVD9</accession>
<keyword evidence="3 5" id="KW-1133">Transmembrane helix</keyword>
<feature type="transmembrane region" description="Helical" evidence="5">
    <location>
        <begin position="191"/>
        <end position="210"/>
    </location>
</feature>
<protein>
    <submittedName>
        <fullName evidence="7">Amino acid permease</fullName>
    </submittedName>
</protein>
<dbReference type="Gene3D" id="1.20.1740.10">
    <property type="entry name" value="Amino acid/polyamine transporter I"/>
    <property type="match status" value="1"/>
</dbReference>
<evidence type="ECO:0000313" key="8">
    <source>
        <dbReference type="Proteomes" id="UP000318521"/>
    </source>
</evidence>
<feature type="transmembrane region" description="Helical" evidence="5">
    <location>
        <begin position="387"/>
        <end position="405"/>
    </location>
</feature>
<feature type="transmembrane region" description="Helical" evidence="5">
    <location>
        <begin position="326"/>
        <end position="345"/>
    </location>
</feature>
<feature type="transmembrane region" description="Helical" evidence="5">
    <location>
        <begin position="120"/>
        <end position="141"/>
    </location>
</feature>
<dbReference type="InterPro" id="IPR050367">
    <property type="entry name" value="APC_superfamily"/>
</dbReference>
<dbReference type="PANTHER" id="PTHR42770:SF8">
    <property type="entry name" value="PUTRESCINE IMPORTER PUUP"/>
    <property type="match status" value="1"/>
</dbReference>
<proteinExistence type="predicted"/>
<name>A0A553ZVD9_9BACI</name>
<dbReference type="OrthoDB" id="9762947at2"/>
<evidence type="ECO:0000256" key="4">
    <source>
        <dbReference type="ARBA" id="ARBA00023136"/>
    </source>
</evidence>
<dbReference type="Proteomes" id="UP000318521">
    <property type="component" value="Unassembled WGS sequence"/>
</dbReference>
<feature type="transmembrane region" description="Helical" evidence="5">
    <location>
        <begin position="351"/>
        <end position="375"/>
    </location>
</feature>
<feature type="transmembrane region" description="Helical" evidence="5">
    <location>
        <begin position="148"/>
        <end position="171"/>
    </location>
</feature>